<sequence>MIDEVVFITGASSGIGAGIAARFHARGARVVISGRDRLRLEAVATAHPGMSAIVMNVADPESVTQGMTELAAQVPHLTTLINNAGIQRTLDFSTSEPPRPADVEPEIATNFSGLVNVTAAALPLLRLAPRSRVVHVGSGLGFVPFAKVPVYSATKAAVHSFTLSLRRQLAGSTVTVVEIIPPVVDTPLHRNLPSTPPRAMPLDAFLDRVMRGLDAGKDEIAIGLGRASQLGARLAPKRLFSLINSGE</sequence>
<dbReference type="GO" id="GO:0016491">
    <property type="term" value="F:oxidoreductase activity"/>
    <property type="evidence" value="ECO:0007669"/>
    <property type="project" value="UniProtKB-KW"/>
</dbReference>
<dbReference type="EMBL" id="CP016793">
    <property type="protein sequence ID" value="ANZ36048.1"/>
    <property type="molecule type" value="Genomic_DNA"/>
</dbReference>
<dbReference type="InterPro" id="IPR036291">
    <property type="entry name" value="NAD(P)-bd_dom_sf"/>
</dbReference>
<dbReference type="AlphaFoldDB" id="A0A1B2HEA8"/>
<keyword evidence="6" id="KW-1185">Reference proteome</keyword>
<dbReference type="Proteomes" id="UP000093053">
    <property type="component" value="Chromosome"/>
</dbReference>
<protein>
    <recommendedName>
        <fullName evidence="4">Ketoreductase domain-containing protein</fullName>
    </recommendedName>
</protein>
<keyword evidence="2" id="KW-0560">Oxidoreductase</keyword>
<dbReference type="SUPFAM" id="SSF51735">
    <property type="entry name" value="NAD(P)-binding Rossmann-fold domains"/>
    <property type="match status" value="1"/>
</dbReference>
<comment type="similarity">
    <text evidence="1 3">Belongs to the short-chain dehydrogenases/reductases (SDR) family.</text>
</comment>
<evidence type="ECO:0000313" key="6">
    <source>
        <dbReference type="Proteomes" id="UP000093053"/>
    </source>
</evidence>
<dbReference type="Gene3D" id="3.40.50.720">
    <property type="entry name" value="NAD(P)-binding Rossmann-like Domain"/>
    <property type="match status" value="1"/>
</dbReference>
<evidence type="ECO:0000259" key="4">
    <source>
        <dbReference type="SMART" id="SM00822"/>
    </source>
</evidence>
<dbReference type="KEGG" id="led:BBK82_08180"/>
<dbReference type="PANTHER" id="PTHR44196:SF1">
    <property type="entry name" value="DEHYDROGENASE_REDUCTASE SDR FAMILY MEMBER 7B"/>
    <property type="match status" value="1"/>
</dbReference>
<evidence type="ECO:0000256" key="2">
    <source>
        <dbReference type="ARBA" id="ARBA00023002"/>
    </source>
</evidence>
<name>A0A1B2HEA8_9PSEU</name>
<organism evidence="5 6">
    <name type="scientific">Lentzea guizhouensis</name>
    <dbReference type="NCBI Taxonomy" id="1586287"/>
    <lineage>
        <taxon>Bacteria</taxon>
        <taxon>Bacillati</taxon>
        <taxon>Actinomycetota</taxon>
        <taxon>Actinomycetes</taxon>
        <taxon>Pseudonocardiales</taxon>
        <taxon>Pseudonocardiaceae</taxon>
        <taxon>Lentzea</taxon>
    </lineage>
</organism>
<dbReference type="GO" id="GO:0016020">
    <property type="term" value="C:membrane"/>
    <property type="evidence" value="ECO:0007669"/>
    <property type="project" value="TreeGrafter"/>
</dbReference>
<dbReference type="PANTHER" id="PTHR44196">
    <property type="entry name" value="DEHYDROGENASE/REDUCTASE SDR FAMILY MEMBER 7B"/>
    <property type="match status" value="1"/>
</dbReference>
<dbReference type="PRINTS" id="PR00080">
    <property type="entry name" value="SDRFAMILY"/>
</dbReference>
<dbReference type="RefSeq" id="WP_065914455.1">
    <property type="nucleotide sequence ID" value="NZ_CP016793.1"/>
</dbReference>
<dbReference type="PRINTS" id="PR00081">
    <property type="entry name" value="GDHRDH"/>
</dbReference>
<evidence type="ECO:0000256" key="1">
    <source>
        <dbReference type="ARBA" id="ARBA00006484"/>
    </source>
</evidence>
<dbReference type="InterPro" id="IPR020904">
    <property type="entry name" value="Sc_DH/Rdtase_CS"/>
</dbReference>
<reference evidence="5 6" key="1">
    <citation type="submission" date="2016-07" db="EMBL/GenBank/DDBJ databases">
        <title>Complete genome sequence of the Lentzea guizhouensis DHS C013.</title>
        <authorList>
            <person name="Cao C."/>
        </authorList>
    </citation>
    <scope>NUCLEOTIDE SEQUENCE [LARGE SCALE GENOMIC DNA]</scope>
    <source>
        <strain evidence="5 6">DHS C013</strain>
    </source>
</reference>
<dbReference type="InterPro" id="IPR002347">
    <property type="entry name" value="SDR_fam"/>
</dbReference>
<evidence type="ECO:0000313" key="5">
    <source>
        <dbReference type="EMBL" id="ANZ36048.1"/>
    </source>
</evidence>
<accession>A0A1B2HEA8</accession>
<evidence type="ECO:0000256" key="3">
    <source>
        <dbReference type="RuleBase" id="RU000363"/>
    </source>
</evidence>
<dbReference type="InterPro" id="IPR057326">
    <property type="entry name" value="KR_dom"/>
</dbReference>
<dbReference type="SMART" id="SM00822">
    <property type="entry name" value="PKS_KR"/>
    <property type="match status" value="1"/>
</dbReference>
<gene>
    <name evidence="5" type="ORF">BBK82_08180</name>
</gene>
<dbReference type="PROSITE" id="PS00061">
    <property type="entry name" value="ADH_SHORT"/>
    <property type="match status" value="1"/>
</dbReference>
<feature type="domain" description="Ketoreductase" evidence="4">
    <location>
        <begin position="4"/>
        <end position="190"/>
    </location>
</feature>
<proteinExistence type="inferred from homology"/>
<dbReference type="Pfam" id="PF00106">
    <property type="entry name" value="adh_short"/>
    <property type="match status" value="1"/>
</dbReference>
<dbReference type="STRING" id="1586287.BBK82_08180"/>